<feature type="region of interest" description="Disordered" evidence="1">
    <location>
        <begin position="1"/>
        <end position="61"/>
    </location>
</feature>
<dbReference type="RefSeq" id="WP_068751419.1">
    <property type="nucleotide sequence ID" value="NZ_JBDXXE010000034.1"/>
</dbReference>
<evidence type="ECO:0000256" key="1">
    <source>
        <dbReference type="SAM" id="MobiDB-lite"/>
    </source>
</evidence>
<organism evidence="2 3">
    <name type="scientific">Tessaracoccus lapidicaptus</name>
    <dbReference type="NCBI Taxonomy" id="1427523"/>
    <lineage>
        <taxon>Bacteria</taxon>
        <taxon>Bacillati</taxon>
        <taxon>Actinomycetota</taxon>
        <taxon>Actinomycetes</taxon>
        <taxon>Propionibacteriales</taxon>
        <taxon>Propionibacteriaceae</taxon>
        <taxon>Tessaracoccus</taxon>
    </lineage>
</organism>
<dbReference type="EMBL" id="MBQD01000020">
    <property type="protein sequence ID" value="OCL34737.1"/>
    <property type="molecule type" value="Genomic_DNA"/>
</dbReference>
<reference evidence="3" key="1">
    <citation type="submission" date="2016-07" db="EMBL/GenBank/DDBJ databases">
        <authorList>
            <person name="Florea S."/>
            <person name="Webb J.S."/>
            <person name="Jaromczyk J."/>
            <person name="Schardl C.L."/>
        </authorList>
    </citation>
    <scope>NUCLEOTIDE SEQUENCE [LARGE SCALE GENOMIC DNA]</scope>
    <source>
        <strain evidence="3">IPBSL-7</strain>
    </source>
</reference>
<evidence type="ECO:0000313" key="2">
    <source>
        <dbReference type="EMBL" id="OCL34737.1"/>
    </source>
</evidence>
<accession>A0A1C0AN74</accession>
<keyword evidence="3" id="KW-1185">Reference proteome</keyword>
<feature type="compositionally biased region" description="Basic and acidic residues" evidence="1">
    <location>
        <begin position="20"/>
        <end position="55"/>
    </location>
</feature>
<dbReference type="Proteomes" id="UP000093501">
    <property type="component" value="Unassembled WGS sequence"/>
</dbReference>
<comment type="caution">
    <text evidence="2">The sequence shown here is derived from an EMBL/GenBank/DDBJ whole genome shotgun (WGS) entry which is preliminary data.</text>
</comment>
<dbReference type="AlphaFoldDB" id="A0A1C0AN74"/>
<protein>
    <submittedName>
        <fullName evidence="2">Uncharacterized protein</fullName>
    </submittedName>
</protein>
<proteinExistence type="predicted"/>
<evidence type="ECO:0000313" key="3">
    <source>
        <dbReference type="Proteomes" id="UP000093501"/>
    </source>
</evidence>
<gene>
    <name evidence="2" type="ORF">BCR15_03380</name>
</gene>
<name>A0A1C0AN74_9ACTN</name>
<sequence>MSEHRIPGQNADAAVEDSELTPRETEQPEAGEHLHTSDHSIAEEDIEADRRHQASDPRTTS</sequence>